<evidence type="ECO:0000313" key="1">
    <source>
        <dbReference type="EMBL" id="MFC0268544.1"/>
    </source>
</evidence>
<dbReference type="Proteomes" id="UP001589814">
    <property type="component" value="Unassembled WGS sequence"/>
</dbReference>
<accession>A0ABV6G4P8</accession>
<proteinExistence type="predicted"/>
<protein>
    <submittedName>
        <fullName evidence="1">Uncharacterized protein</fullName>
    </submittedName>
</protein>
<sequence>MADARTYTSADIARARLGTAHSTGLALEARDAAFAGRHCFLDHANAERLKEYRRRRDGLKEARIPIWRAS</sequence>
<gene>
    <name evidence="1" type="ORF">ACFFHW_11235</name>
</gene>
<organism evidence="1 2">
    <name type="scientific">Kushneria aurantia</name>
    <dbReference type="NCBI Taxonomy" id="504092"/>
    <lineage>
        <taxon>Bacteria</taxon>
        <taxon>Pseudomonadati</taxon>
        <taxon>Pseudomonadota</taxon>
        <taxon>Gammaproteobacteria</taxon>
        <taxon>Oceanospirillales</taxon>
        <taxon>Halomonadaceae</taxon>
        <taxon>Kushneria</taxon>
    </lineage>
</organism>
<dbReference type="RefSeq" id="WP_019950152.1">
    <property type="nucleotide sequence ID" value="NZ_JBHLVX010000043.1"/>
</dbReference>
<name>A0ABV6G4P8_9GAMM</name>
<keyword evidence="2" id="KW-1185">Reference proteome</keyword>
<dbReference type="EMBL" id="JBHLVX010000043">
    <property type="protein sequence ID" value="MFC0268544.1"/>
    <property type="molecule type" value="Genomic_DNA"/>
</dbReference>
<evidence type="ECO:0000313" key="2">
    <source>
        <dbReference type="Proteomes" id="UP001589814"/>
    </source>
</evidence>
<reference evidence="1 2" key="1">
    <citation type="submission" date="2024-09" db="EMBL/GenBank/DDBJ databases">
        <authorList>
            <person name="Sun Q."/>
            <person name="Mori K."/>
        </authorList>
    </citation>
    <scope>NUCLEOTIDE SEQUENCE [LARGE SCALE GENOMIC DNA]</scope>
    <source>
        <strain evidence="1 2">CCM 7415</strain>
    </source>
</reference>
<comment type="caution">
    <text evidence="1">The sequence shown here is derived from an EMBL/GenBank/DDBJ whole genome shotgun (WGS) entry which is preliminary data.</text>
</comment>